<dbReference type="EC" id="5.2.1.8" evidence="6"/>
<evidence type="ECO:0000256" key="2">
    <source>
        <dbReference type="ARBA" id="ARBA00006577"/>
    </source>
</evidence>
<evidence type="ECO:0000313" key="9">
    <source>
        <dbReference type="Proteomes" id="UP000220133"/>
    </source>
</evidence>
<dbReference type="InterPro" id="IPR046357">
    <property type="entry name" value="PPIase_dom_sf"/>
</dbReference>
<evidence type="ECO:0000259" key="7">
    <source>
        <dbReference type="PROSITE" id="PS50059"/>
    </source>
</evidence>
<dbReference type="InterPro" id="IPR001179">
    <property type="entry name" value="PPIase_FKBP_dom"/>
</dbReference>
<dbReference type="RefSeq" id="WP_098194228.1">
    <property type="nucleotide sequence ID" value="NZ_CP023777.1"/>
</dbReference>
<evidence type="ECO:0000313" key="8">
    <source>
        <dbReference type="EMBL" id="ATL47851.1"/>
    </source>
</evidence>
<feature type="domain" description="PPIase FKBP-type" evidence="7">
    <location>
        <begin position="202"/>
        <end position="283"/>
    </location>
</feature>
<dbReference type="PROSITE" id="PS50059">
    <property type="entry name" value="FKBP_PPIASE"/>
    <property type="match status" value="2"/>
</dbReference>
<gene>
    <name evidence="8" type="ORF">COR50_12145</name>
</gene>
<dbReference type="Gene3D" id="3.10.50.40">
    <property type="match status" value="2"/>
</dbReference>
<dbReference type="GO" id="GO:0003755">
    <property type="term" value="F:peptidyl-prolyl cis-trans isomerase activity"/>
    <property type="evidence" value="ECO:0007669"/>
    <property type="project" value="UniProtKB-UniRule"/>
</dbReference>
<dbReference type="EMBL" id="CP023777">
    <property type="protein sequence ID" value="ATL47851.1"/>
    <property type="molecule type" value="Genomic_DNA"/>
</dbReference>
<sequence length="284" mass="31465">MKQFLWMTGLAVATVLAACNKNDYNEFDQIRIENQKIEAYLAENSIDAQEDQQYNFYYKVIDEGSGRSFDDSSMVKFTYKASTLGGPVVMNDSATSYLIGIIRGLRYGIPKVKEGGKIDLYLPSPYAFGQSGNGSISKNTPVYFQIEAKELVASLSNSVELELETEKIEHYLDTSNLEYEKDPSGVYYKIEEPGTGDSFTSEATVKVAYKGTLMNGTVFDQNAGYTAKLTSLIKGWQIGVPKVKVGGKIKLIIPSTLAYDDMSSGQVQAHSILFFDVEVLEKIQ</sequence>
<dbReference type="OrthoDB" id="9814548at2"/>
<dbReference type="Proteomes" id="UP000220133">
    <property type="component" value="Chromosome"/>
</dbReference>
<reference evidence="8 9" key="1">
    <citation type="submission" date="2017-10" db="EMBL/GenBank/DDBJ databases">
        <title>Paenichitinophaga pekingensis gen. nov., sp. nov., isolated from activated sludge.</title>
        <authorList>
            <person name="Jin D."/>
            <person name="Kong X."/>
            <person name="Deng Y."/>
            <person name="Bai Z."/>
        </authorList>
    </citation>
    <scope>NUCLEOTIDE SEQUENCE [LARGE SCALE GENOMIC DNA]</scope>
    <source>
        <strain evidence="8 9">13</strain>
    </source>
</reference>
<protein>
    <recommendedName>
        <fullName evidence="6">Peptidyl-prolyl cis-trans isomerase</fullName>
        <ecNumber evidence="6">5.2.1.8</ecNumber>
    </recommendedName>
</protein>
<dbReference type="PROSITE" id="PS51257">
    <property type="entry name" value="PROKAR_LIPOPROTEIN"/>
    <property type="match status" value="1"/>
</dbReference>
<keyword evidence="9" id="KW-1185">Reference proteome</keyword>
<accession>A0A291QVA1</accession>
<evidence type="ECO:0000256" key="3">
    <source>
        <dbReference type="ARBA" id="ARBA00023110"/>
    </source>
</evidence>
<comment type="similarity">
    <text evidence="2 6">Belongs to the FKBP-type PPIase family.</text>
</comment>
<dbReference type="AlphaFoldDB" id="A0A291QVA1"/>
<proteinExistence type="inferred from homology"/>
<keyword evidence="4 5" id="KW-0413">Isomerase</keyword>
<dbReference type="PANTHER" id="PTHR43811:SF19">
    <property type="entry name" value="39 KDA FK506-BINDING NUCLEAR PROTEIN"/>
    <property type="match status" value="1"/>
</dbReference>
<keyword evidence="3 5" id="KW-0697">Rotamase</keyword>
<dbReference type="KEGG" id="cbae:COR50_12145"/>
<dbReference type="SUPFAM" id="SSF54534">
    <property type="entry name" value="FKBP-like"/>
    <property type="match status" value="2"/>
</dbReference>
<evidence type="ECO:0000256" key="1">
    <source>
        <dbReference type="ARBA" id="ARBA00000971"/>
    </source>
</evidence>
<feature type="domain" description="PPIase FKBP-type" evidence="7">
    <location>
        <begin position="51"/>
        <end position="152"/>
    </location>
</feature>
<dbReference type="PANTHER" id="PTHR43811">
    <property type="entry name" value="FKBP-TYPE PEPTIDYL-PROLYL CIS-TRANS ISOMERASE FKPA"/>
    <property type="match status" value="1"/>
</dbReference>
<comment type="catalytic activity">
    <reaction evidence="1 5 6">
        <text>[protein]-peptidylproline (omega=180) = [protein]-peptidylproline (omega=0)</text>
        <dbReference type="Rhea" id="RHEA:16237"/>
        <dbReference type="Rhea" id="RHEA-COMP:10747"/>
        <dbReference type="Rhea" id="RHEA-COMP:10748"/>
        <dbReference type="ChEBI" id="CHEBI:83833"/>
        <dbReference type="ChEBI" id="CHEBI:83834"/>
        <dbReference type="EC" id="5.2.1.8"/>
    </reaction>
</comment>
<evidence type="ECO:0000256" key="5">
    <source>
        <dbReference type="PROSITE-ProRule" id="PRU00277"/>
    </source>
</evidence>
<evidence type="ECO:0000256" key="4">
    <source>
        <dbReference type="ARBA" id="ARBA00023235"/>
    </source>
</evidence>
<name>A0A291QVA1_9BACT</name>
<organism evidence="8 9">
    <name type="scientific">Chitinophaga caeni</name>
    <dbReference type="NCBI Taxonomy" id="2029983"/>
    <lineage>
        <taxon>Bacteria</taxon>
        <taxon>Pseudomonadati</taxon>
        <taxon>Bacteroidota</taxon>
        <taxon>Chitinophagia</taxon>
        <taxon>Chitinophagales</taxon>
        <taxon>Chitinophagaceae</taxon>
        <taxon>Chitinophaga</taxon>
    </lineage>
</organism>
<dbReference type="Pfam" id="PF00254">
    <property type="entry name" value="FKBP_C"/>
    <property type="match status" value="2"/>
</dbReference>
<evidence type="ECO:0000256" key="6">
    <source>
        <dbReference type="RuleBase" id="RU003915"/>
    </source>
</evidence>